<dbReference type="OrthoDB" id="6159439at2759"/>
<keyword evidence="4 5" id="KW-0539">Nucleus</keyword>
<feature type="domain" description="Homeobox" evidence="7">
    <location>
        <begin position="190"/>
        <end position="250"/>
    </location>
</feature>
<comment type="subcellular location">
    <subcellularLocation>
        <location evidence="1 5 6">Nucleus</location>
    </subcellularLocation>
</comment>
<evidence type="ECO:0000313" key="8">
    <source>
        <dbReference type="EMBL" id="KAJ6637713.1"/>
    </source>
</evidence>
<feature type="DNA-binding region" description="Homeobox" evidence="5">
    <location>
        <begin position="192"/>
        <end position="251"/>
    </location>
</feature>
<dbReference type="InterPro" id="IPR001356">
    <property type="entry name" value="HD"/>
</dbReference>
<dbReference type="Proteomes" id="UP001151699">
    <property type="component" value="Chromosome X"/>
</dbReference>
<dbReference type="AlphaFoldDB" id="A0A9Q0RZB3"/>
<dbReference type="InterPro" id="IPR009057">
    <property type="entry name" value="Homeodomain-like_sf"/>
</dbReference>
<dbReference type="Gene3D" id="1.10.10.60">
    <property type="entry name" value="Homeodomain-like"/>
    <property type="match status" value="1"/>
</dbReference>
<dbReference type="InterPro" id="IPR020479">
    <property type="entry name" value="HD_metazoa"/>
</dbReference>
<dbReference type="CDD" id="cd00086">
    <property type="entry name" value="homeodomain"/>
    <property type="match status" value="1"/>
</dbReference>
<evidence type="ECO:0000313" key="9">
    <source>
        <dbReference type="Proteomes" id="UP001151699"/>
    </source>
</evidence>
<dbReference type="PANTHER" id="PTHR24340">
    <property type="entry name" value="HOMEOBOX PROTEIN NKX"/>
    <property type="match status" value="1"/>
</dbReference>
<dbReference type="PROSITE" id="PS00027">
    <property type="entry name" value="HOMEOBOX_1"/>
    <property type="match status" value="1"/>
</dbReference>
<organism evidence="8 9">
    <name type="scientific">Pseudolycoriella hygida</name>
    <dbReference type="NCBI Taxonomy" id="35572"/>
    <lineage>
        <taxon>Eukaryota</taxon>
        <taxon>Metazoa</taxon>
        <taxon>Ecdysozoa</taxon>
        <taxon>Arthropoda</taxon>
        <taxon>Hexapoda</taxon>
        <taxon>Insecta</taxon>
        <taxon>Pterygota</taxon>
        <taxon>Neoptera</taxon>
        <taxon>Endopterygota</taxon>
        <taxon>Diptera</taxon>
        <taxon>Nematocera</taxon>
        <taxon>Sciaroidea</taxon>
        <taxon>Sciaridae</taxon>
        <taxon>Pseudolycoriella</taxon>
    </lineage>
</organism>
<keyword evidence="3 5" id="KW-0371">Homeobox</keyword>
<protein>
    <submittedName>
        <fullName evidence="8">Muscle-specific homeobox protein tinman</fullName>
    </submittedName>
</protein>
<dbReference type="GO" id="GO:0000981">
    <property type="term" value="F:DNA-binding transcription factor activity, RNA polymerase II-specific"/>
    <property type="evidence" value="ECO:0007669"/>
    <property type="project" value="InterPro"/>
</dbReference>
<dbReference type="SUPFAM" id="SSF46689">
    <property type="entry name" value="Homeodomain-like"/>
    <property type="match status" value="1"/>
</dbReference>
<gene>
    <name evidence="8" type="primary">tin</name>
    <name evidence="8" type="ORF">Bhyg_10444</name>
</gene>
<dbReference type="GO" id="GO:0005634">
    <property type="term" value="C:nucleus"/>
    <property type="evidence" value="ECO:0007669"/>
    <property type="project" value="UniProtKB-SubCell"/>
</dbReference>
<evidence type="ECO:0000256" key="3">
    <source>
        <dbReference type="ARBA" id="ARBA00023155"/>
    </source>
</evidence>
<proteinExistence type="predicted"/>
<comment type="caution">
    <text evidence="8">The sequence shown here is derived from an EMBL/GenBank/DDBJ whole genome shotgun (WGS) entry which is preliminary data.</text>
</comment>
<dbReference type="PANTHER" id="PTHR24340:SF82">
    <property type="entry name" value="HOMEOBOX PROTEIN VND"/>
    <property type="match status" value="1"/>
</dbReference>
<keyword evidence="2 5" id="KW-0238">DNA-binding</keyword>
<evidence type="ECO:0000256" key="6">
    <source>
        <dbReference type="RuleBase" id="RU000682"/>
    </source>
</evidence>
<evidence type="ECO:0000256" key="1">
    <source>
        <dbReference type="ARBA" id="ARBA00004123"/>
    </source>
</evidence>
<evidence type="ECO:0000259" key="7">
    <source>
        <dbReference type="PROSITE" id="PS50071"/>
    </source>
</evidence>
<dbReference type="GO" id="GO:0000978">
    <property type="term" value="F:RNA polymerase II cis-regulatory region sequence-specific DNA binding"/>
    <property type="evidence" value="ECO:0007669"/>
    <property type="project" value="TreeGrafter"/>
</dbReference>
<reference evidence="8" key="1">
    <citation type="submission" date="2022-07" db="EMBL/GenBank/DDBJ databases">
        <authorList>
            <person name="Trinca V."/>
            <person name="Uliana J.V.C."/>
            <person name="Torres T.T."/>
            <person name="Ward R.J."/>
            <person name="Monesi N."/>
        </authorList>
    </citation>
    <scope>NUCLEOTIDE SEQUENCE</scope>
    <source>
        <strain evidence="8">HSMRA1968</strain>
        <tissue evidence="8">Whole embryos</tissue>
    </source>
</reference>
<dbReference type="InterPro" id="IPR050394">
    <property type="entry name" value="Homeobox_NK-like"/>
</dbReference>
<evidence type="ECO:0000256" key="5">
    <source>
        <dbReference type="PROSITE-ProRule" id="PRU00108"/>
    </source>
</evidence>
<dbReference type="GO" id="GO:0030154">
    <property type="term" value="P:cell differentiation"/>
    <property type="evidence" value="ECO:0007669"/>
    <property type="project" value="TreeGrafter"/>
</dbReference>
<sequence length="333" mass="38267">MLQQGYFDVENSDCGSQSGNDSCNNTPFSVKDILNLVDQGDHYLGCHMESNSLQPSPYSSDYGIYQDTVSTSGLVHYYNNPSGSAYDFNQYSQNSYTSHFPSNVSHTSPHANEIFNNVQSLDINSSNGKTSHHFNCNLMETSPAPNLEHVRGIVKVIQTNKIKEEIITKEPNNQIVTSSKCELRKHAKLRTKRKPRVLFSQAQVLELERRFRQQRYLSAPERELLSQTLNLSPTQVKIWFQNRRYKSKRLQIEGQIKPIKTPEITAEKGCKAKTLDKTMNRNILNLEKEPSHEYFANMHIPPPPSYPGYTLHYDQYSSHINSICNNYEQNNFY</sequence>
<dbReference type="PROSITE" id="PS50071">
    <property type="entry name" value="HOMEOBOX_2"/>
    <property type="match status" value="1"/>
</dbReference>
<accession>A0A9Q0RZB3</accession>
<name>A0A9Q0RZB3_9DIPT</name>
<keyword evidence="9" id="KW-1185">Reference proteome</keyword>
<dbReference type="EMBL" id="WJQU01000003">
    <property type="protein sequence ID" value="KAJ6637713.1"/>
    <property type="molecule type" value="Genomic_DNA"/>
</dbReference>
<dbReference type="Pfam" id="PF00046">
    <property type="entry name" value="Homeodomain"/>
    <property type="match status" value="1"/>
</dbReference>
<dbReference type="PRINTS" id="PR00024">
    <property type="entry name" value="HOMEOBOX"/>
</dbReference>
<dbReference type="InterPro" id="IPR017970">
    <property type="entry name" value="Homeobox_CS"/>
</dbReference>
<dbReference type="SMART" id="SM00389">
    <property type="entry name" value="HOX"/>
    <property type="match status" value="1"/>
</dbReference>
<evidence type="ECO:0000256" key="2">
    <source>
        <dbReference type="ARBA" id="ARBA00023125"/>
    </source>
</evidence>
<evidence type="ECO:0000256" key="4">
    <source>
        <dbReference type="ARBA" id="ARBA00023242"/>
    </source>
</evidence>